<feature type="signal peptide" evidence="1">
    <location>
        <begin position="1"/>
        <end position="24"/>
    </location>
</feature>
<feature type="chain" id="PRO_5007527593" evidence="1">
    <location>
        <begin position="25"/>
        <end position="111"/>
    </location>
</feature>
<gene>
    <name evidence="2" type="ORF">g.4991</name>
</gene>
<accession>A0A146M2I5</accession>
<name>A0A146M2I5_LYGHE</name>
<sequence length="111" mass="11433">MVSHIRVLCAVVSVVILSSTTLRAFLEPQLRADRGYGFIGTTGQPEKLLRWGMGYFEPIYGSSGGGAGFGGIYHSLPLTAYPHYNQAGGCCGPVGGYGGPVGGYGGPVGGY</sequence>
<proteinExistence type="predicted"/>
<dbReference type="EMBL" id="GDHC01004645">
    <property type="protein sequence ID" value="JAQ13984.1"/>
    <property type="molecule type" value="Transcribed_RNA"/>
</dbReference>
<keyword evidence="1" id="KW-0732">Signal</keyword>
<dbReference type="AlphaFoldDB" id="A0A146M2I5"/>
<reference evidence="2" key="1">
    <citation type="journal article" date="2016" name="Gigascience">
        <title>De novo construction of an expanded transcriptome assembly for the western tarnished plant bug, Lygus hesperus.</title>
        <authorList>
            <person name="Tassone E.E."/>
            <person name="Geib S.M."/>
            <person name="Hall B."/>
            <person name="Fabrick J.A."/>
            <person name="Brent C.S."/>
            <person name="Hull J.J."/>
        </authorList>
    </citation>
    <scope>NUCLEOTIDE SEQUENCE</scope>
</reference>
<organism evidence="2">
    <name type="scientific">Lygus hesperus</name>
    <name type="common">Western plant bug</name>
    <dbReference type="NCBI Taxonomy" id="30085"/>
    <lineage>
        <taxon>Eukaryota</taxon>
        <taxon>Metazoa</taxon>
        <taxon>Ecdysozoa</taxon>
        <taxon>Arthropoda</taxon>
        <taxon>Hexapoda</taxon>
        <taxon>Insecta</taxon>
        <taxon>Pterygota</taxon>
        <taxon>Neoptera</taxon>
        <taxon>Paraneoptera</taxon>
        <taxon>Hemiptera</taxon>
        <taxon>Heteroptera</taxon>
        <taxon>Panheteroptera</taxon>
        <taxon>Cimicomorpha</taxon>
        <taxon>Miridae</taxon>
        <taxon>Mirini</taxon>
        <taxon>Lygus</taxon>
    </lineage>
</organism>
<evidence type="ECO:0000256" key="1">
    <source>
        <dbReference type="SAM" id="SignalP"/>
    </source>
</evidence>
<protein>
    <submittedName>
        <fullName evidence="2">Uncharacterized protein</fullName>
    </submittedName>
</protein>
<feature type="non-terminal residue" evidence="2">
    <location>
        <position position="111"/>
    </location>
</feature>
<evidence type="ECO:0000313" key="2">
    <source>
        <dbReference type="EMBL" id="JAQ13984.1"/>
    </source>
</evidence>